<dbReference type="SUPFAM" id="SSF46689">
    <property type="entry name" value="Homeodomain-like"/>
    <property type="match status" value="2"/>
</dbReference>
<dbReference type="SMART" id="SM00342">
    <property type="entry name" value="HTH_ARAC"/>
    <property type="match status" value="1"/>
</dbReference>
<feature type="domain" description="HTH araC/xylS-type" evidence="4">
    <location>
        <begin position="187"/>
        <end position="285"/>
    </location>
</feature>
<dbReference type="Pfam" id="PF12833">
    <property type="entry name" value="HTH_18"/>
    <property type="match status" value="1"/>
</dbReference>
<keyword evidence="6" id="KW-1185">Reference proteome</keyword>
<accession>A0ABW4MXH5</accession>
<name>A0ABW4MXH5_9CAUL</name>
<evidence type="ECO:0000313" key="6">
    <source>
        <dbReference type="Proteomes" id="UP001597237"/>
    </source>
</evidence>
<dbReference type="InterPro" id="IPR050204">
    <property type="entry name" value="AraC_XylS_family_regulators"/>
</dbReference>
<dbReference type="RefSeq" id="WP_377280383.1">
    <property type="nucleotide sequence ID" value="NZ_JBHRSI010000001.1"/>
</dbReference>
<evidence type="ECO:0000313" key="5">
    <source>
        <dbReference type="EMBL" id="MFD1782565.1"/>
    </source>
</evidence>
<dbReference type="Proteomes" id="UP001597237">
    <property type="component" value="Unassembled WGS sequence"/>
</dbReference>
<dbReference type="PROSITE" id="PS01124">
    <property type="entry name" value="HTH_ARAC_FAMILY_2"/>
    <property type="match status" value="1"/>
</dbReference>
<reference evidence="6" key="1">
    <citation type="journal article" date="2019" name="Int. J. Syst. Evol. Microbiol.">
        <title>The Global Catalogue of Microorganisms (GCM) 10K type strain sequencing project: providing services to taxonomists for standard genome sequencing and annotation.</title>
        <authorList>
            <consortium name="The Broad Institute Genomics Platform"/>
            <consortium name="The Broad Institute Genome Sequencing Center for Infectious Disease"/>
            <person name="Wu L."/>
            <person name="Ma J."/>
        </authorList>
    </citation>
    <scope>NUCLEOTIDE SEQUENCE [LARGE SCALE GENOMIC DNA]</scope>
    <source>
        <strain evidence="6">DFY28</strain>
    </source>
</reference>
<proteinExistence type="predicted"/>
<keyword evidence="2" id="KW-0238">DNA-binding</keyword>
<dbReference type="InterPro" id="IPR018062">
    <property type="entry name" value="HTH_AraC-typ_CS"/>
</dbReference>
<dbReference type="PANTHER" id="PTHR46796">
    <property type="entry name" value="HTH-TYPE TRANSCRIPTIONAL ACTIVATOR RHAS-RELATED"/>
    <property type="match status" value="1"/>
</dbReference>
<comment type="caution">
    <text evidence="5">The sequence shown here is derived from an EMBL/GenBank/DDBJ whole genome shotgun (WGS) entry which is preliminary data.</text>
</comment>
<dbReference type="InterPro" id="IPR009057">
    <property type="entry name" value="Homeodomain-like_sf"/>
</dbReference>
<evidence type="ECO:0000256" key="1">
    <source>
        <dbReference type="ARBA" id="ARBA00023015"/>
    </source>
</evidence>
<protein>
    <submittedName>
        <fullName evidence="5">Helix-turn-helix transcriptional regulator</fullName>
    </submittedName>
</protein>
<organism evidence="5 6">
    <name type="scientific">Phenylobacterium terrae</name>
    <dbReference type="NCBI Taxonomy" id="2665495"/>
    <lineage>
        <taxon>Bacteria</taxon>
        <taxon>Pseudomonadati</taxon>
        <taxon>Pseudomonadota</taxon>
        <taxon>Alphaproteobacteria</taxon>
        <taxon>Caulobacterales</taxon>
        <taxon>Caulobacteraceae</taxon>
        <taxon>Phenylobacterium</taxon>
    </lineage>
</organism>
<dbReference type="InterPro" id="IPR020449">
    <property type="entry name" value="Tscrpt_reg_AraC-type_HTH"/>
</dbReference>
<evidence type="ECO:0000259" key="4">
    <source>
        <dbReference type="PROSITE" id="PS01124"/>
    </source>
</evidence>
<sequence>MRSGRRRRFYGSAGGELIHGPVHHAAFEGTAGYSLKYFEGAPARFWRTGRPLQLDGLAFVVVNAGEPYAFEVTDPARTRITAAFFAEAEVRSAWAGALTPEARLLDAPDTAASPAFSDFLHRPGPGLARALAALRARRDAGALEGSQVDEVLADLLSVAVGAEAGIAHLRIAGLRSRQREELLRRLSLARRFIEARADGELSLDEMAAAANLSKYHFLRRFRDVFGMAPGAYHRRVRLERAAERLARGAPSLTNLALDAGYRDLAAFSRAFRRRFGVPPSQWRAKPQLRTS</sequence>
<gene>
    <name evidence="5" type="ORF">ACFSC0_04095</name>
</gene>
<dbReference type="Gene3D" id="1.10.10.60">
    <property type="entry name" value="Homeodomain-like"/>
    <property type="match status" value="2"/>
</dbReference>
<evidence type="ECO:0000256" key="3">
    <source>
        <dbReference type="ARBA" id="ARBA00023163"/>
    </source>
</evidence>
<dbReference type="InterPro" id="IPR018060">
    <property type="entry name" value="HTH_AraC"/>
</dbReference>
<evidence type="ECO:0000256" key="2">
    <source>
        <dbReference type="ARBA" id="ARBA00023125"/>
    </source>
</evidence>
<keyword evidence="1" id="KW-0805">Transcription regulation</keyword>
<dbReference type="PRINTS" id="PR00032">
    <property type="entry name" value="HTHARAC"/>
</dbReference>
<keyword evidence="3" id="KW-0804">Transcription</keyword>
<dbReference type="PROSITE" id="PS00041">
    <property type="entry name" value="HTH_ARAC_FAMILY_1"/>
    <property type="match status" value="1"/>
</dbReference>
<dbReference type="EMBL" id="JBHUEY010000001">
    <property type="protein sequence ID" value="MFD1782565.1"/>
    <property type="molecule type" value="Genomic_DNA"/>
</dbReference>